<evidence type="ECO:0000313" key="1">
    <source>
        <dbReference type="EMBL" id="KAF2657034.1"/>
    </source>
</evidence>
<dbReference type="OrthoDB" id="3671334at2759"/>
<sequence>MCATIIRNERPHPKAPTALHLYSRSQYLRLCRPPRPHRWYIDPRTTSSAPFACVDNELPFPTRISTPSTMTGLLDTPPEIFTRIIRMLVTNVGVNAAWKSRVVCRSFAAYIKDEIFLNRPMSDFDTYKGTIFKHPIYSSPCKLFCHNAGHFILGRLGNPLDVHPDLPKAIKEAANHIAGFESIDFQMDRLEVEVRLCEAAASKRTKSFLWSTLQNGVPFWIKNGCKSPNGNRPAGVTPPDISMADKLVAATLVGNFAAVRACMSEGARLGTHSYVFGYSLTAAATQYDRRDMLPLLLDSLPRSMTQKTAGMRDIHDMFCDAVATLIGHKKYNRAIYLLKFAASRLPAMPKKGYNNLLTDAIAAEEHSIVEAVLQVRIKGTLKVTFNHFDRAIHIGHAPTISVLIRVGNYDVNRVYWGSCALTQAILWWNSIEVVRVLLQNGADPDGPAQLKQLEHQPLIMAMEKQNWDVVKLLLDHGATLEGHHDDAAIPLKVAKERCGPSRCYENVTAGHYTVKARKTYERLEETKQRQDAGAILSTTAMHGGEQLSPFVA</sequence>
<dbReference type="InterPro" id="IPR036770">
    <property type="entry name" value="Ankyrin_rpt-contain_sf"/>
</dbReference>
<keyword evidence="2" id="KW-1185">Reference proteome</keyword>
<accession>A0A6A6TEH2</accession>
<dbReference type="EMBL" id="MU004329">
    <property type="protein sequence ID" value="KAF2657034.1"/>
    <property type="molecule type" value="Genomic_DNA"/>
</dbReference>
<dbReference type="InterPro" id="IPR002110">
    <property type="entry name" value="Ankyrin_rpt"/>
</dbReference>
<evidence type="ECO:0000313" key="2">
    <source>
        <dbReference type="Proteomes" id="UP000799324"/>
    </source>
</evidence>
<dbReference type="Gene3D" id="1.25.40.20">
    <property type="entry name" value="Ankyrin repeat-containing domain"/>
    <property type="match status" value="1"/>
</dbReference>
<organism evidence="1 2">
    <name type="scientific">Lophiostoma macrostomum CBS 122681</name>
    <dbReference type="NCBI Taxonomy" id="1314788"/>
    <lineage>
        <taxon>Eukaryota</taxon>
        <taxon>Fungi</taxon>
        <taxon>Dikarya</taxon>
        <taxon>Ascomycota</taxon>
        <taxon>Pezizomycotina</taxon>
        <taxon>Dothideomycetes</taxon>
        <taxon>Pleosporomycetidae</taxon>
        <taxon>Pleosporales</taxon>
        <taxon>Lophiostomataceae</taxon>
        <taxon>Lophiostoma</taxon>
    </lineage>
</organism>
<dbReference type="AlphaFoldDB" id="A0A6A6TEH2"/>
<protein>
    <submittedName>
        <fullName evidence="1">Uncharacterized protein</fullName>
    </submittedName>
</protein>
<proteinExistence type="predicted"/>
<dbReference type="SMART" id="SM00248">
    <property type="entry name" value="ANK"/>
    <property type="match status" value="3"/>
</dbReference>
<name>A0A6A6TEH2_9PLEO</name>
<gene>
    <name evidence="1" type="ORF">K491DRAFT_347924</name>
</gene>
<reference evidence="1" key="1">
    <citation type="journal article" date="2020" name="Stud. Mycol.">
        <title>101 Dothideomycetes genomes: a test case for predicting lifestyles and emergence of pathogens.</title>
        <authorList>
            <person name="Haridas S."/>
            <person name="Albert R."/>
            <person name="Binder M."/>
            <person name="Bloem J."/>
            <person name="Labutti K."/>
            <person name="Salamov A."/>
            <person name="Andreopoulos B."/>
            <person name="Baker S."/>
            <person name="Barry K."/>
            <person name="Bills G."/>
            <person name="Bluhm B."/>
            <person name="Cannon C."/>
            <person name="Castanera R."/>
            <person name="Culley D."/>
            <person name="Daum C."/>
            <person name="Ezra D."/>
            <person name="Gonzalez J."/>
            <person name="Henrissat B."/>
            <person name="Kuo A."/>
            <person name="Liang C."/>
            <person name="Lipzen A."/>
            <person name="Lutzoni F."/>
            <person name="Magnuson J."/>
            <person name="Mondo S."/>
            <person name="Nolan M."/>
            <person name="Ohm R."/>
            <person name="Pangilinan J."/>
            <person name="Park H.-J."/>
            <person name="Ramirez L."/>
            <person name="Alfaro M."/>
            <person name="Sun H."/>
            <person name="Tritt A."/>
            <person name="Yoshinaga Y."/>
            <person name="Zwiers L.-H."/>
            <person name="Turgeon B."/>
            <person name="Goodwin S."/>
            <person name="Spatafora J."/>
            <person name="Crous P."/>
            <person name="Grigoriev I."/>
        </authorList>
    </citation>
    <scope>NUCLEOTIDE SEQUENCE</scope>
    <source>
        <strain evidence="1">CBS 122681</strain>
    </source>
</reference>
<dbReference type="SUPFAM" id="SSF48403">
    <property type="entry name" value="Ankyrin repeat"/>
    <property type="match status" value="1"/>
</dbReference>
<dbReference type="Proteomes" id="UP000799324">
    <property type="component" value="Unassembled WGS sequence"/>
</dbReference>